<dbReference type="InterPro" id="IPR019742">
    <property type="entry name" value="MacrogloblnA2_CS"/>
</dbReference>
<dbReference type="InterPro" id="IPR047565">
    <property type="entry name" value="Alpha-macroglob_thiol-ester_cl"/>
</dbReference>
<feature type="non-terminal residue" evidence="3">
    <location>
        <position position="1"/>
    </location>
</feature>
<reference evidence="3" key="1">
    <citation type="journal article" date="2014" name="Front. Microbiol.">
        <title>High frequency of phylogenetically diverse reductive dehalogenase-homologous genes in deep subseafloor sedimentary metagenomes.</title>
        <authorList>
            <person name="Kawai M."/>
            <person name="Futagami T."/>
            <person name="Toyoda A."/>
            <person name="Takaki Y."/>
            <person name="Nishi S."/>
            <person name="Hori S."/>
            <person name="Arai W."/>
            <person name="Tsubouchi T."/>
            <person name="Morono Y."/>
            <person name="Uchiyama I."/>
            <person name="Ito T."/>
            <person name="Fujiyama A."/>
            <person name="Inagaki F."/>
            <person name="Takami H."/>
        </authorList>
    </citation>
    <scope>NUCLEOTIDE SEQUENCE</scope>
    <source>
        <strain evidence="3">Expedition CK06-06</strain>
    </source>
</reference>
<dbReference type="InterPro" id="IPR050473">
    <property type="entry name" value="A2M/Complement_sys"/>
</dbReference>
<organism evidence="3">
    <name type="scientific">marine sediment metagenome</name>
    <dbReference type="NCBI Taxonomy" id="412755"/>
    <lineage>
        <taxon>unclassified sequences</taxon>
        <taxon>metagenomes</taxon>
        <taxon>ecological metagenomes</taxon>
    </lineage>
</organism>
<keyword evidence="1" id="KW-1015">Disulfide bond</keyword>
<evidence type="ECO:0000259" key="2">
    <source>
        <dbReference type="Pfam" id="PF07678"/>
    </source>
</evidence>
<feature type="domain" description="Alpha-macroglobulin-like TED" evidence="2">
    <location>
        <begin position="26"/>
        <end position="245"/>
    </location>
</feature>
<gene>
    <name evidence="3" type="ORF">S01H1_70253</name>
</gene>
<name>X0X9H4_9ZZZZ</name>
<proteinExistence type="predicted"/>
<evidence type="ECO:0000256" key="1">
    <source>
        <dbReference type="ARBA" id="ARBA00023157"/>
    </source>
</evidence>
<comment type="caution">
    <text evidence="3">The sequence shown here is derived from an EMBL/GenBank/DDBJ whole genome shotgun (WGS) entry which is preliminary data.</text>
</comment>
<dbReference type="SMART" id="SM01419">
    <property type="entry name" value="Thiol-ester_cl"/>
    <property type="match status" value="1"/>
</dbReference>
<dbReference type="SUPFAM" id="SSF48239">
    <property type="entry name" value="Terpenoid cyclases/Protein prenyltransferases"/>
    <property type="match status" value="1"/>
</dbReference>
<dbReference type="Gene3D" id="1.50.10.20">
    <property type="match status" value="1"/>
</dbReference>
<accession>X0X9H4</accession>
<dbReference type="InterPro" id="IPR011626">
    <property type="entry name" value="Alpha-macroglobulin_TED"/>
</dbReference>
<dbReference type="PANTHER" id="PTHR11412:SF171">
    <property type="entry name" value="PREGNANCY ZONE PROTEIN-LIKE PROTEIN"/>
    <property type="match status" value="1"/>
</dbReference>
<dbReference type="GO" id="GO:0005615">
    <property type="term" value="C:extracellular space"/>
    <property type="evidence" value="ECO:0007669"/>
    <property type="project" value="InterPro"/>
</dbReference>
<evidence type="ECO:0000313" key="3">
    <source>
        <dbReference type="EMBL" id="GAG32052.1"/>
    </source>
</evidence>
<dbReference type="PROSITE" id="PS00477">
    <property type="entry name" value="ALPHA_2_MACROGLOBULIN"/>
    <property type="match status" value="1"/>
</dbReference>
<feature type="non-terminal residue" evidence="3">
    <location>
        <position position="246"/>
    </location>
</feature>
<dbReference type="EMBL" id="BARS01046706">
    <property type="protein sequence ID" value="GAG32052.1"/>
    <property type="molecule type" value="Genomic_DNA"/>
</dbReference>
<sequence>STQETGTDIPVIAIDGSGRAYLTVTSSYLTQTIEGLEELIQMPFGCGEQNMIVFAPDVFITKYLEASGQLKPEIMAKAEMLMLTGYQRQLTYRHNDGSFSAFGESDPEGSLWLTAFVLKSFAQAEDLIYIDSDILDEAREWIISHQKSDGSFEPVGFIHHQDMMGGISGETALTAYVAIALMEAGNNTGSAKAVSYLETQIDSIDRAYTMTLVTYALEKGNSPLREQAYEKMMSMAKEDENGLYWG</sequence>
<dbReference type="AlphaFoldDB" id="X0X9H4"/>
<dbReference type="PANTHER" id="PTHR11412">
    <property type="entry name" value="MACROGLOBULIN / COMPLEMENT"/>
    <property type="match status" value="1"/>
</dbReference>
<dbReference type="Pfam" id="PF07678">
    <property type="entry name" value="TED_complement"/>
    <property type="match status" value="1"/>
</dbReference>
<protein>
    <recommendedName>
        <fullName evidence="2">Alpha-macroglobulin-like TED domain-containing protein</fullName>
    </recommendedName>
</protein>
<dbReference type="InterPro" id="IPR008930">
    <property type="entry name" value="Terpenoid_cyclase/PrenylTrfase"/>
</dbReference>